<evidence type="ECO:0000313" key="3">
    <source>
        <dbReference type="Proteomes" id="UP001303046"/>
    </source>
</evidence>
<evidence type="ECO:0000256" key="1">
    <source>
        <dbReference type="SAM" id="Coils"/>
    </source>
</evidence>
<gene>
    <name evidence="2" type="primary">Necator_chrIV.g13316</name>
    <name evidence="2" type="ORF">RB195_000025</name>
</gene>
<accession>A0ABR1D7M3</accession>
<feature type="coiled-coil region" evidence="1">
    <location>
        <begin position="107"/>
        <end position="134"/>
    </location>
</feature>
<reference evidence="2 3" key="1">
    <citation type="submission" date="2023-08" db="EMBL/GenBank/DDBJ databases">
        <title>A Necator americanus chromosomal reference genome.</title>
        <authorList>
            <person name="Ilik V."/>
            <person name="Petrzelkova K.J."/>
            <person name="Pardy F."/>
            <person name="Fuh T."/>
            <person name="Niatou-Singa F.S."/>
            <person name="Gouil Q."/>
            <person name="Baker L."/>
            <person name="Ritchie M.E."/>
            <person name="Jex A.R."/>
            <person name="Gazzola D."/>
            <person name="Li H."/>
            <person name="Toshio Fujiwara R."/>
            <person name="Zhan B."/>
            <person name="Aroian R.V."/>
            <person name="Pafco B."/>
            <person name="Schwarz E.M."/>
        </authorList>
    </citation>
    <scope>NUCLEOTIDE SEQUENCE [LARGE SCALE GENOMIC DNA]</scope>
    <source>
        <strain evidence="2 3">Aroian</strain>
        <tissue evidence="2">Whole animal</tissue>
    </source>
</reference>
<sequence length="162" mass="18589">MKDIFCSLGMLLRLRPSRGFILLKRWVSVKLEKSPEPKFSQSAAFQGRKRGAGVAQPAFKFDYYSSDEFGTKKLISILGSLVVFVLYFGYLREPSDLDEIWNTPPHILTANLERKMLRDQIREAEAKNQDTTLLKAQLEYVDVKEAALRIQFQAKENKKASL</sequence>
<dbReference type="InterPro" id="IPR029160">
    <property type="entry name" value="UQCC4"/>
</dbReference>
<dbReference type="Proteomes" id="UP001303046">
    <property type="component" value="Unassembled WGS sequence"/>
</dbReference>
<proteinExistence type="predicted"/>
<keyword evidence="1" id="KW-0175">Coiled coil</keyword>
<dbReference type="Pfam" id="PF15013">
    <property type="entry name" value="CCSMST1"/>
    <property type="match status" value="1"/>
</dbReference>
<evidence type="ECO:0000313" key="2">
    <source>
        <dbReference type="EMBL" id="KAK6746507.1"/>
    </source>
</evidence>
<protein>
    <submittedName>
        <fullName evidence="2">Uncharacterized protein</fullName>
    </submittedName>
</protein>
<keyword evidence="3" id="KW-1185">Reference proteome</keyword>
<organism evidence="2 3">
    <name type="scientific">Necator americanus</name>
    <name type="common">Human hookworm</name>
    <dbReference type="NCBI Taxonomy" id="51031"/>
    <lineage>
        <taxon>Eukaryota</taxon>
        <taxon>Metazoa</taxon>
        <taxon>Ecdysozoa</taxon>
        <taxon>Nematoda</taxon>
        <taxon>Chromadorea</taxon>
        <taxon>Rhabditida</taxon>
        <taxon>Rhabditina</taxon>
        <taxon>Rhabditomorpha</taxon>
        <taxon>Strongyloidea</taxon>
        <taxon>Ancylostomatidae</taxon>
        <taxon>Bunostominae</taxon>
        <taxon>Necator</taxon>
    </lineage>
</organism>
<dbReference type="EMBL" id="JAVFWL010000004">
    <property type="protein sequence ID" value="KAK6746507.1"/>
    <property type="molecule type" value="Genomic_DNA"/>
</dbReference>
<name>A0ABR1D7M3_NECAM</name>
<comment type="caution">
    <text evidence="2">The sequence shown here is derived from an EMBL/GenBank/DDBJ whole genome shotgun (WGS) entry which is preliminary data.</text>
</comment>